<evidence type="ECO:0000313" key="2">
    <source>
        <dbReference type="Proteomes" id="UP000324222"/>
    </source>
</evidence>
<dbReference type="Proteomes" id="UP000324222">
    <property type="component" value="Unassembled WGS sequence"/>
</dbReference>
<proteinExistence type="predicted"/>
<accession>A0A5B7CX25</accession>
<keyword evidence="2" id="KW-1185">Reference proteome</keyword>
<comment type="caution">
    <text evidence="1">The sequence shown here is derived from an EMBL/GenBank/DDBJ whole genome shotgun (WGS) entry which is preliminary data.</text>
</comment>
<protein>
    <submittedName>
        <fullName evidence="1">Uncharacterized protein</fullName>
    </submittedName>
</protein>
<dbReference type="EMBL" id="VSRR010000272">
    <property type="protein sequence ID" value="MPC13304.1"/>
    <property type="molecule type" value="Genomic_DNA"/>
</dbReference>
<organism evidence="1 2">
    <name type="scientific">Portunus trituberculatus</name>
    <name type="common">Swimming crab</name>
    <name type="synonym">Neptunus trituberculatus</name>
    <dbReference type="NCBI Taxonomy" id="210409"/>
    <lineage>
        <taxon>Eukaryota</taxon>
        <taxon>Metazoa</taxon>
        <taxon>Ecdysozoa</taxon>
        <taxon>Arthropoda</taxon>
        <taxon>Crustacea</taxon>
        <taxon>Multicrustacea</taxon>
        <taxon>Malacostraca</taxon>
        <taxon>Eumalacostraca</taxon>
        <taxon>Eucarida</taxon>
        <taxon>Decapoda</taxon>
        <taxon>Pleocyemata</taxon>
        <taxon>Brachyura</taxon>
        <taxon>Eubrachyura</taxon>
        <taxon>Portunoidea</taxon>
        <taxon>Portunidae</taxon>
        <taxon>Portuninae</taxon>
        <taxon>Portunus</taxon>
    </lineage>
</organism>
<gene>
    <name evidence="1" type="ORF">E2C01_006035</name>
</gene>
<dbReference type="AlphaFoldDB" id="A0A5B7CX25"/>
<sequence length="202" mass="21659">MHCLKAEQDVLTFHSRAGMKASGIKLCSSRNPKISCHLLFVPSCQAGHTTTVMQVSETRTVGVGDTPLKIQDVHESIHQHLQHKVSTPLLKGNPPTQLLFPESHKAFQQQQCTVKTTTQQDNTGAASLSITPTQTASSILLNPALDDGLHHTQPVSVRGDGPQVNGSVLQAVQLVQAALDGNVPNKVEHVLILGGLLLVKLK</sequence>
<evidence type="ECO:0000313" key="1">
    <source>
        <dbReference type="EMBL" id="MPC13304.1"/>
    </source>
</evidence>
<reference evidence="1 2" key="1">
    <citation type="submission" date="2019-05" db="EMBL/GenBank/DDBJ databases">
        <title>Another draft genome of Portunus trituberculatus and its Hox gene families provides insights of decapod evolution.</title>
        <authorList>
            <person name="Jeong J.-H."/>
            <person name="Song I."/>
            <person name="Kim S."/>
            <person name="Choi T."/>
            <person name="Kim D."/>
            <person name="Ryu S."/>
            <person name="Kim W."/>
        </authorList>
    </citation>
    <scope>NUCLEOTIDE SEQUENCE [LARGE SCALE GENOMIC DNA]</scope>
    <source>
        <tissue evidence="1">Muscle</tissue>
    </source>
</reference>
<name>A0A5B7CX25_PORTR</name>